<dbReference type="OrthoDB" id="7299323at2"/>
<dbReference type="InterPro" id="IPR029058">
    <property type="entry name" value="AB_hydrolase_fold"/>
</dbReference>
<dbReference type="PANTHER" id="PTHR45856:SF24">
    <property type="entry name" value="FUNGAL LIPASE-LIKE DOMAIN-CONTAINING PROTEIN"/>
    <property type="match status" value="1"/>
</dbReference>
<gene>
    <name evidence="2" type="ORF">SAMN04488071_0690</name>
</gene>
<dbReference type="InterPro" id="IPR002921">
    <property type="entry name" value="Fungal_lipase-type"/>
</dbReference>
<protein>
    <submittedName>
        <fullName evidence="2">Lipase (Class 3)</fullName>
    </submittedName>
</protein>
<name>A0A1G6VFQ3_9PROT</name>
<keyword evidence="3" id="KW-1185">Reference proteome</keyword>
<dbReference type="GO" id="GO:0006629">
    <property type="term" value="P:lipid metabolic process"/>
    <property type="evidence" value="ECO:0007669"/>
    <property type="project" value="InterPro"/>
</dbReference>
<dbReference type="EMBL" id="FNAK01000002">
    <property type="protein sequence ID" value="SDD51837.1"/>
    <property type="molecule type" value="Genomic_DNA"/>
</dbReference>
<organism evidence="2 3">
    <name type="scientific">Kordiimonas lacus</name>
    <dbReference type="NCBI Taxonomy" id="637679"/>
    <lineage>
        <taxon>Bacteria</taxon>
        <taxon>Pseudomonadati</taxon>
        <taxon>Pseudomonadota</taxon>
        <taxon>Alphaproteobacteria</taxon>
        <taxon>Kordiimonadales</taxon>
        <taxon>Kordiimonadaceae</taxon>
        <taxon>Kordiimonas</taxon>
    </lineage>
</organism>
<dbReference type="Pfam" id="PF01764">
    <property type="entry name" value="Lipase_3"/>
    <property type="match status" value="1"/>
</dbReference>
<dbReference type="AlphaFoldDB" id="A0A1G6VFQ3"/>
<evidence type="ECO:0000313" key="3">
    <source>
        <dbReference type="Proteomes" id="UP000183685"/>
    </source>
</evidence>
<dbReference type="Gene3D" id="3.40.50.1820">
    <property type="entry name" value="alpha/beta hydrolase"/>
    <property type="match status" value="1"/>
</dbReference>
<dbReference type="SUPFAM" id="SSF53474">
    <property type="entry name" value="alpha/beta-Hydrolases"/>
    <property type="match status" value="1"/>
</dbReference>
<evidence type="ECO:0000313" key="2">
    <source>
        <dbReference type="EMBL" id="SDD51837.1"/>
    </source>
</evidence>
<dbReference type="InterPro" id="IPR051218">
    <property type="entry name" value="Sec_MonoDiacylglyc_Lipase"/>
</dbReference>
<reference evidence="2 3" key="1">
    <citation type="submission" date="2016-10" db="EMBL/GenBank/DDBJ databases">
        <authorList>
            <person name="de Groot N.N."/>
        </authorList>
    </citation>
    <scope>NUCLEOTIDE SEQUENCE [LARGE SCALE GENOMIC DNA]</scope>
    <source>
        <strain evidence="2 3">CGMCC 1.9109</strain>
    </source>
</reference>
<evidence type="ECO:0000259" key="1">
    <source>
        <dbReference type="Pfam" id="PF01764"/>
    </source>
</evidence>
<sequence>MSNATEIETRDGPELLNLKPPVQRAAYSDRTAWQMAILSELAYEKFEKSPFTNVMGLAEELVQSTNAKQAARKLLELQDYFQSPTTDGEKRLAKILEAAGFELVGTFYNQTLDVLKNTEGYVAKYSGGSRTPFAVLVIRGTTSPQDWINNADAGLEEIGGGRKVHKGFHRAFTDAQTDIEKLLRKTEGLPLYVTGHSLGGAVAVMATWYFARDTLAACYTFGAPRVGNHAFNDGFKTPIYRTVNAFDPVPLVPPAGLTISFFKLAAKTMAKIVPGGGLFDIAANWLTKVQGYRHAGDLRHMTAGEMDENGLYPTVKYYTQFGVTDRFIRLWHSIQAGQMKRLDTYHNMTIYRRKLRSRALKRAPK</sequence>
<accession>A0A1G6VFQ3</accession>
<dbReference type="PANTHER" id="PTHR45856">
    <property type="entry name" value="ALPHA/BETA-HYDROLASES SUPERFAMILY PROTEIN"/>
    <property type="match status" value="1"/>
</dbReference>
<dbReference type="STRING" id="637679.GCA_001550055_02401"/>
<dbReference type="Proteomes" id="UP000183685">
    <property type="component" value="Unassembled WGS sequence"/>
</dbReference>
<proteinExistence type="predicted"/>
<dbReference type="CDD" id="cd00519">
    <property type="entry name" value="Lipase_3"/>
    <property type="match status" value="1"/>
</dbReference>
<feature type="domain" description="Fungal lipase-type" evidence="1">
    <location>
        <begin position="135"/>
        <end position="255"/>
    </location>
</feature>
<dbReference type="RefSeq" id="WP_068305343.1">
    <property type="nucleotide sequence ID" value="NZ_FNAK01000002.1"/>
</dbReference>